<dbReference type="GO" id="GO:0022857">
    <property type="term" value="F:transmembrane transporter activity"/>
    <property type="evidence" value="ECO:0007669"/>
    <property type="project" value="UniProtKB-ARBA"/>
</dbReference>
<evidence type="ECO:0000313" key="7">
    <source>
        <dbReference type="Proteomes" id="UP000823842"/>
    </source>
</evidence>
<keyword evidence="4 6" id="KW-0067">ATP-binding</keyword>
<evidence type="ECO:0000256" key="4">
    <source>
        <dbReference type="ARBA" id="ARBA00022840"/>
    </source>
</evidence>
<dbReference type="FunFam" id="3.40.50.300:FF:000032">
    <property type="entry name" value="Export ABC transporter ATP-binding protein"/>
    <property type="match status" value="1"/>
</dbReference>
<accession>A0A9D2LRU8</accession>
<keyword evidence="3" id="KW-0547">Nucleotide-binding</keyword>
<evidence type="ECO:0000259" key="5">
    <source>
        <dbReference type="PROSITE" id="PS50893"/>
    </source>
</evidence>
<dbReference type="InterPro" id="IPR003593">
    <property type="entry name" value="AAA+_ATPase"/>
</dbReference>
<dbReference type="GO" id="GO:0005524">
    <property type="term" value="F:ATP binding"/>
    <property type="evidence" value="ECO:0007669"/>
    <property type="project" value="UniProtKB-KW"/>
</dbReference>
<dbReference type="EMBL" id="DWYZ01000085">
    <property type="protein sequence ID" value="HJB27968.1"/>
    <property type="molecule type" value="Genomic_DNA"/>
</dbReference>
<dbReference type="InterPro" id="IPR017911">
    <property type="entry name" value="MacB-like_ATP-bd"/>
</dbReference>
<evidence type="ECO:0000256" key="2">
    <source>
        <dbReference type="ARBA" id="ARBA00022448"/>
    </source>
</evidence>
<dbReference type="SMART" id="SM00382">
    <property type="entry name" value="AAA"/>
    <property type="match status" value="1"/>
</dbReference>
<evidence type="ECO:0000256" key="3">
    <source>
        <dbReference type="ARBA" id="ARBA00022741"/>
    </source>
</evidence>
<feature type="domain" description="ABC transporter" evidence="5">
    <location>
        <begin position="19"/>
        <end position="258"/>
    </location>
</feature>
<organism evidence="6 7">
    <name type="scientific">Candidatus Blautia faecavium</name>
    <dbReference type="NCBI Taxonomy" id="2838487"/>
    <lineage>
        <taxon>Bacteria</taxon>
        <taxon>Bacillati</taxon>
        <taxon>Bacillota</taxon>
        <taxon>Clostridia</taxon>
        <taxon>Lachnospirales</taxon>
        <taxon>Lachnospiraceae</taxon>
        <taxon>Blautia</taxon>
    </lineage>
</organism>
<dbReference type="SUPFAM" id="SSF52540">
    <property type="entry name" value="P-loop containing nucleoside triphosphate hydrolases"/>
    <property type="match status" value="1"/>
</dbReference>
<dbReference type="AlphaFoldDB" id="A0A9D2LRU8"/>
<dbReference type="PANTHER" id="PTHR42798">
    <property type="entry name" value="LIPOPROTEIN-RELEASING SYSTEM ATP-BINDING PROTEIN LOLD"/>
    <property type="match status" value="1"/>
</dbReference>
<keyword evidence="2" id="KW-0813">Transport</keyword>
<sequence length="269" mass="30211">MRAKTKVKNAEQEGLDGQIRVCDVEKYYGTKNNITKAVNRVSYTVEKGEFVGIMGASGSGKTTLLNLMSTIDRVSSGHIYYGNTDITELNEDALSDFRKENLGFVFQDFNLLDTLTIEENIILAMSLHGKKKKEIDARTDEILKKLGIANIRNKFPSQVSGGQKQRCACARALVNEPRLILADEPTGALDSRSAQMLLHTFTHMNEEMHATILMVTHDAFSASYCQRILFLKDGEIFHEMFKGEKSRREFLNEILDVLALTGGESDYEK</sequence>
<dbReference type="Pfam" id="PF00005">
    <property type="entry name" value="ABC_tran"/>
    <property type="match status" value="1"/>
</dbReference>
<dbReference type="InterPro" id="IPR027417">
    <property type="entry name" value="P-loop_NTPase"/>
</dbReference>
<reference evidence="6" key="1">
    <citation type="journal article" date="2021" name="PeerJ">
        <title>Extensive microbial diversity within the chicken gut microbiome revealed by metagenomics and culture.</title>
        <authorList>
            <person name="Gilroy R."/>
            <person name="Ravi A."/>
            <person name="Getino M."/>
            <person name="Pursley I."/>
            <person name="Horton D.L."/>
            <person name="Alikhan N.F."/>
            <person name="Baker D."/>
            <person name="Gharbi K."/>
            <person name="Hall N."/>
            <person name="Watson M."/>
            <person name="Adriaenssens E.M."/>
            <person name="Foster-Nyarko E."/>
            <person name="Jarju S."/>
            <person name="Secka A."/>
            <person name="Antonio M."/>
            <person name="Oren A."/>
            <person name="Chaudhuri R.R."/>
            <person name="La Ragione R."/>
            <person name="Hildebrand F."/>
            <person name="Pallen M.J."/>
        </authorList>
    </citation>
    <scope>NUCLEOTIDE SEQUENCE</scope>
    <source>
        <strain evidence="6">ChiSjej1B19-5720</strain>
    </source>
</reference>
<dbReference type="PANTHER" id="PTHR42798:SF7">
    <property type="entry name" value="ALPHA-D-RIBOSE 1-METHYLPHOSPHONATE 5-TRIPHOSPHATE SYNTHASE SUBUNIT PHNL"/>
    <property type="match status" value="1"/>
</dbReference>
<proteinExistence type="inferred from homology"/>
<gene>
    <name evidence="6" type="ORF">IAA06_04150</name>
</gene>
<evidence type="ECO:0000256" key="1">
    <source>
        <dbReference type="ARBA" id="ARBA00005417"/>
    </source>
</evidence>
<dbReference type="InterPro" id="IPR003439">
    <property type="entry name" value="ABC_transporter-like_ATP-bd"/>
</dbReference>
<dbReference type="GO" id="GO:0016887">
    <property type="term" value="F:ATP hydrolysis activity"/>
    <property type="evidence" value="ECO:0007669"/>
    <property type="project" value="InterPro"/>
</dbReference>
<comment type="caution">
    <text evidence="6">The sequence shown here is derived from an EMBL/GenBank/DDBJ whole genome shotgun (WGS) entry which is preliminary data.</text>
</comment>
<dbReference type="CDD" id="cd03255">
    <property type="entry name" value="ABC_MJ0796_LolCDE_FtsE"/>
    <property type="match status" value="1"/>
</dbReference>
<reference evidence="6" key="2">
    <citation type="submission" date="2021-04" db="EMBL/GenBank/DDBJ databases">
        <authorList>
            <person name="Gilroy R."/>
        </authorList>
    </citation>
    <scope>NUCLEOTIDE SEQUENCE</scope>
    <source>
        <strain evidence="6">ChiSjej1B19-5720</strain>
    </source>
</reference>
<comment type="similarity">
    <text evidence="1">Belongs to the ABC transporter superfamily.</text>
</comment>
<protein>
    <submittedName>
        <fullName evidence="6">ABC transporter ATP-binding protein</fullName>
    </submittedName>
</protein>
<dbReference type="Gene3D" id="3.40.50.300">
    <property type="entry name" value="P-loop containing nucleotide triphosphate hydrolases"/>
    <property type="match status" value="1"/>
</dbReference>
<dbReference type="GO" id="GO:0098796">
    <property type="term" value="C:membrane protein complex"/>
    <property type="evidence" value="ECO:0007669"/>
    <property type="project" value="UniProtKB-ARBA"/>
</dbReference>
<dbReference type="Proteomes" id="UP000823842">
    <property type="component" value="Unassembled WGS sequence"/>
</dbReference>
<name>A0A9D2LRU8_9FIRM</name>
<evidence type="ECO:0000313" key="6">
    <source>
        <dbReference type="EMBL" id="HJB27968.1"/>
    </source>
</evidence>
<dbReference type="PROSITE" id="PS50893">
    <property type="entry name" value="ABC_TRANSPORTER_2"/>
    <property type="match status" value="1"/>
</dbReference>